<accession>A0A6J8CCH4</accession>
<dbReference type="EMBL" id="CACVKT020005120">
    <property type="protein sequence ID" value="CAC5393192.1"/>
    <property type="molecule type" value="Genomic_DNA"/>
</dbReference>
<dbReference type="InterPro" id="IPR005162">
    <property type="entry name" value="Retrotrans_gag_dom"/>
</dbReference>
<feature type="region of interest" description="Disordered" evidence="1">
    <location>
        <begin position="211"/>
        <end position="243"/>
    </location>
</feature>
<name>A0A6J8CCH4_MYTCO</name>
<evidence type="ECO:0000313" key="3">
    <source>
        <dbReference type="EMBL" id="CAC5393192.1"/>
    </source>
</evidence>
<evidence type="ECO:0000259" key="2">
    <source>
        <dbReference type="Pfam" id="PF03732"/>
    </source>
</evidence>
<dbReference type="AlphaFoldDB" id="A0A6J8CCH4"/>
<dbReference type="GO" id="GO:0008270">
    <property type="term" value="F:zinc ion binding"/>
    <property type="evidence" value="ECO:0007669"/>
    <property type="project" value="InterPro"/>
</dbReference>
<dbReference type="Pfam" id="PF03732">
    <property type="entry name" value="Retrotrans_gag"/>
    <property type="match status" value="1"/>
</dbReference>
<proteinExistence type="predicted"/>
<dbReference type="GO" id="GO:0003676">
    <property type="term" value="F:nucleic acid binding"/>
    <property type="evidence" value="ECO:0007669"/>
    <property type="project" value="InterPro"/>
</dbReference>
<dbReference type="PANTHER" id="PTHR33223">
    <property type="entry name" value="CCHC-TYPE DOMAIN-CONTAINING PROTEIN"/>
    <property type="match status" value="1"/>
</dbReference>
<evidence type="ECO:0000313" key="4">
    <source>
        <dbReference type="Proteomes" id="UP000507470"/>
    </source>
</evidence>
<dbReference type="Gene3D" id="4.10.60.10">
    <property type="entry name" value="Zinc finger, CCHC-type"/>
    <property type="match status" value="1"/>
</dbReference>
<sequence length="294" mass="33113">MDKIVKCTEFSGYPQENAAKFLAEFESYSTLYDLQDHKRKIAAFHLHLKGPALTWFNDVKRASNSDWTVLSALFKTQYMDFAGQSSTMLMTNEIFQNIRLSSGQAIEDFYCNLVEKAQILSKPEHEVLSKFINGLPDKMAFFVRAGNPTTLQAALTSSKMAEACGYRTEGIVTQAIETEVKPRPDPTTKSEMDDIKDQIKTLTSMVANITVQNNSPNQSPNYRRQDYRQSPTHPPRQQNSRECYGCRGQGHIYRNCNWTGTGPVNTSATCQLCSQQGHTAQFCNTLQQFQSGKG</sequence>
<feature type="domain" description="Retrotransposon gag" evidence="2">
    <location>
        <begin position="43"/>
        <end position="136"/>
    </location>
</feature>
<dbReference type="SUPFAM" id="SSF57756">
    <property type="entry name" value="Retrovirus zinc finger-like domains"/>
    <property type="match status" value="1"/>
</dbReference>
<dbReference type="OrthoDB" id="6123064at2759"/>
<dbReference type="Proteomes" id="UP000507470">
    <property type="component" value="Unassembled WGS sequence"/>
</dbReference>
<reference evidence="3 4" key="1">
    <citation type="submission" date="2020-06" db="EMBL/GenBank/DDBJ databases">
        <authorList>
            <person name="Li R."/>
            <person name="Bekaert M."/>
        </authorList>
    </citation>
    <scope>NUCLEOTIDE SEQUENCE [LARGE SCALE GENOMIC DNA]</scope>
    <source>
        <strain evidence="4">wild</strain>
    </source>
</reference>
<protein>
    <recommendedName>
        <fullName evidence="2">Retrotransposon gag domain-containing protein</fullName>
    </recommendedName>
</protein>
<organism evidence="3 4">
    <name type="scientific">Mytilus coruscus</name>
    <name type="common">Sea mussel</name>
    <dbReference type="NCBI Taxonomy" id="42192"/>
    <lineage>
        <taxon>Eukaryota</taxon>
        <taxon>Metazoa</taxon>
        <taxon>Spiralia</taxon>
        <taxon>Lophotrochozoa</taxon>
        <taxon>Mollusca</taxon>
        <taxon>Bivalvia</taxon>
        <taxon>Autobranchia</taxon>
        <taxon>Pteriomorphia</taxon>
        <taxon>Mytilida</taxon>
        <taxon>Mytiloidea</taxon>
        <taxon>Mytilidae</taxon>
        <taxon>Mytilinae</taxon>
        <taxon>Mytilus</taxon>
    </lineage>
</organism>
<feature type="compositionally biased region" description="Polar residues" evidence="1">
    <location>
        <begin position="211"/>
        <end position="241"/>
    </location>
</feature>
<evidence type="ECO:0000256" key="1">
    <source>
        <dbReference type="SAM" id="MobiDB-lite"/>
    </source>
</evidence>
<dbReference type="PANTHER" id="PTHR33223:SF6">
    <property type="entry name" value="CCHC-TYPE DOMAIN-CONTAINING PROTEIN"/>
    <property type="match status" value="1"/>
</dbReference>
<gene>
    <name evidence="3" type="ORF">MCOR_28072</name>
</gene>
<dbReference type="InterPro" id="IPR036875">
    <property type="entry name" value="Znf_CCHC_sf"/>
</dbReference>
<keyword evidence="4" id="KW-1185">Reference proteome</keyword>